<evidence type="ECO:0000313" key="4">
    <source>
        <dbReference type="EMBL" id="BFH74194.1"/>
    </source>
</evidence>
<dbReference type="KEGG" id="sjv:SJAV_21380"/>
<dbReference type="EMBL" id="AP031322">
    <property type="protein sequence ID" value="BFH74194.1"/>
    <property type="molecule type" value="Genomic_DNA"/>
</dbReference>
<dbReference type="InterPro" id="IPR036390">
    <property type="entry name" value="WH_DNA-bd_sf"/>
</dbReference>
<evidence type="ECO:0000256" key="1">
    <source>
        <dbReference type="SAM" id="Coils"/>
    </source>
</evidence>
<protein>
    <submittedName>
        <fullName evidence="4">ATP-binding protein</fullName>
    </submittedName>
</protein>
<dbReference type="GO" id="GO:0005524">
    <property type="term" value="F:ATP binding"/>
    <property type="evidence" value="ECO:0007669"/>
    <property type="project" value="UniProtKB-KW"/>
</dbReference>
<dbReference type="AlphaFoldDB" id="A0AAT9GTI2"/>
<feature type="coiled-coil region" evidence="1">
    <location>
        <begin position="201"/>
        <end position="228"/>
    </location>
</feature>
<dbReference type="GeneID" id="92355088"/>
<keyword evidence="4" id="KW-0547">Nucleotide-binding</keyword>
<dbReference type="Gene3D" id="3.40.50.300">
    <property type="entry name" value="P-loop containing nucleotide triphosphate hydrolases"/>
    <property type="match status" value="1"/>
</dbReference>
<evidence type="ECO:0000259" key="2">
    <source>
        <dbReference type="Pfam" id="PF01637"/>
    </source>
</evidence>
<dbReference type="Gene3D" id="1.10.8.60">
    <property type="match status" value="1"/>
</dbReference>
<accession>A0AAT9GTI2</accession>
<sequence length="344" mass="39765">MLFDLHPKENRKELFGRDKEIEYAISQLYHGNWIVILGQREIGKTSLMKVIINEMKKRGIEGIYLNLRGIKSLNSLLSLLLSEINKGLTWKFHVNINFFVTSAGLEVKKGSKITQSLLELFLSTDEIVIGLDEVQELSQVSRQLLEVLGNVYMSNPKVHFIFSGSYVGLVQNLLNPSSSSPLHGRPPVEIKLTPFDKETSIAFLKKGMEELNVNFDKYEEVIEKLDGIVGWLSLFGNFYAVRKLEFIEALKKTIEEGKKIMWDEFSHFLEDKRRKELYCAIMESLKIVSRWKEIKLGVEIKVGKIDDKELSLALENLINYNFIKKENEEYHIIDPILKDLEYNC</sequence>
<feature type="domain" description="ATPase" evidence="2">
    <location>
        <begin position="15"/>
        <end position="230"/>
    </location>
</feature>
<dbReference type="PANTHER" id="PTHR34301:SF8">
    <property type="entry name" value="ATPASE DOMAIN-CONTAINING PROTEIN"/>
    <property type="match status" value="1"/>
</dbReference>
<feature type="domain" description="MCM C-terminal" evidence="3">
    <location>
        <begin position="273"/>
        <end position="332"/>
    </location>
</feature>
<gene>
    <name evidence="4" type="ORF">SJAV_21380</name>
</gene>
<dbReference type="InterPro" id="IPR036388">
    <property type="entry name" value="WH-like_DNA-bd_sf"/>
</dbReference>
<dbReference type="SUPFAM" id="SSF52540">
    <property type="entry name" value="P-loop containing nucleoside triphosphate hydrolases"/>
    <property type="match status" value="1"/>
</dbReference>
<name>A0AAT9GTI2_9CREN</name>
<dbReference type="PANTHER" id="PTHR34301">
    <property type="entry name" value="DNA-BINDING PROTEIN-RELATED"/>
    <property type="match status" value="1"/>
</dbReference>
<keyword evidence="4" id="KW-0067">ATP-binding</keyword>
<dbReference type="Gene3D" id="1.10.10.10">
    <property type="entry name" value="Winged helix-like DNA-binding domain superfamily/Winged helix DNA-binding domain"/>
    <property type="match status" value="1"/>
</dbReference>
<dbReference type="InterPro" id="IPR011579">
    <property type="entry name" value="ATPase_dom"/>
</dbReference>
<dbReference type="InterPro" id="IPR048907">
    <property type="entry name" value="WHD_MCM_arc"/>
</dbReference>
<reference evidence="4" key="1">
    <citation type="submission" date="2024-03" db="EMBL/GenBank/DDBJ databases">
        <title>Complete genome sequence of Sulfurisphaera javensis strain KD-1.</title>
        <authorList>
            <person name="Sakai H."/>
            <person name="Nur N."/>
            <person name="Suwanto A."/>
            <person name="Kurosawa N."/>
        </authorList>
    </citation>
    <scope>NUCLEOTIDE SEQUENCE</scope>
    <source>
        <strain evidence="4">KD-1</strain>
    </source>
</reference>
<dbReference type="InterPro" id="IPR027417">
    <property type="entry name" value="P-loop_NTPase"/>
</dbReference>
<dbReference type="RefSeq" id="WP_369611665.1">
    <property type="nucleotide sequence ID" value="NZ_AP031322.1"/>
</dbReference>
<organism evidence="4">
    <name type="scientific">Sulfurisphaera javensis</name>
    <dbReference type="NCBI Taxonomy" id="2049879"/>
    <lineage>
        <taxon>Archaea</taxon>
        <taxon>Thermoproteota</taxon>
        <taxon>Thermoprotei</taxon>
        <taxon>Sulfolobales</taxon>
        <taxon>Sulfolobaceae</taxon>
        <taxon>Sulfurisphaera</taxon>
    </lineage>
</organism>
<evidence type="ECO:0000259" key="3">
    <source>
        <dbReference type="Pfam" id="PF21100"/>
    </source>
</evidence>
<keyword evidence="1" id="KW-0175">Coiled coil</keyword>
<dbReference type="Pfam" id="PF21100">
    <property type="entry name" value="WHD_MCM"/>
    <property type="match status" value="1"/>
</dbReference>
<proteinExistence type="predicted"/>
<dbReference type="SUPFAM" id="SSF46785">
    <property type="entry name" value="Winged helix' DNA-binding domain"/>
    <property type="match status" value="1"/>
</dbReference>
<dbReference type="Pfam" id="PF01637">
    <property type="entry name" value="ATPase_2"/>
    <property type="match status" value="1"/>
</dbReference>